<dbReference type="EMBL" id="BOPF01000025">
    <property type="protein sequence ID" value="GIJ49142.1"/>
    <property type="molecule type" value="Genomic_DNA"/>
</dbReference>
<dbReference type="Pfam" id="PF04203">
    <property type="entry name" value="Sortase"/>
    <property type="match status" value="1"/>
</dbReference>
<comment type="caution">
    <text evidence="2">The sequence shown here is derived from an EMBL/GenBank/DDBJ whole genome shotgun (WGS) entry which is preliminary data.</text>
</comment>
<dbReference type="Proteomes" id="UP000619260">
    <property type="component" value="Unassembled WGS sequence"/>
</dbReference>
<dbReference type="Gene3D" id="2.40.260.10">
    <property type="entry name" value="Sortase"/>
    <property type="match status" value="1"/>
</dbReference>
<reference evidence="2" key="1">
    <citation type="submission" date="2021-01" db="EMBL/GenBank/DDBJ databases">
        <title>Whole genome shotgun sequence of Virgisporangium aliadipatigenens NBRC 105644.</title>
        <authorList>
            <person name="Komaki H."/>
            <person name="Tamura T."/>
        </authorList>
    </citation>
    <scope>NUCLEOTIDE SEQUENCE</scope>
    <source>
        <strain evidence="2">NBRC 105644</strain>
    </source>
</reference>
<dbReference type="InterPro" id="IPR023365">
    <property type="entry name" value="Sortase_dom-sf"/>
</dbReference>
<dbReference type="InterPro" id="IPR005754">
    <property type="entry name" value="Sortase"/>
</dbReference>
<evidence type="ECO:0000256" key="1">
    <source>
        <dbReference type="ARBA" id="ARBA00022801"/>
    </source>
</evidence>
<sequence length="194" mass="20388">MTRIRVAVLLVVTAALVAVTTVGWSRSVASTRWFPGGTAAPVSTPEAAAAGPPKRLRIPALGMDVPLGTVGLDQAGAIAAPKDYAQAAWYDGGTAPGDPGPAVIVGHVDSTNGPAVFFDLPRLRTGDTIDVERDSGTVRFTVVAVRQYPKDDFPTAEVHAATPGPELRLITCGGDFNRRERHYTDNIVVYAIVV</sequence>
<evidence type="ECO:0000313" key="3">
    <source>
        <dbReference type="Proteomes" id="UP000619260"/>
    </source>
</evidence>
<keyword evidence="3" id="KW-1185">Reference proteome</keyword>
<dbReference type="AlphaFoldDB" id="A0A8J3YR87"/>
<protein>
    <submittedName>
        <fullName evidence="2">Class F sortase</fullName>
    </submittedName>
</protein>
<dbReference type="CDD" id="cd05829">
    <property type="entry name" value="Sortase_F"/>
    <property type="match status" value="1"/>
</dbReference>
<accession>A0A8J3YR87</accession>
<organism evidence="2 3">
    <name type="scientific">Virgisporangium aliadipatigenens</name>
    <dbReference type="NCBI Taxonomy" id="741659"/>
    <lineage>
        <taxon>Bacteria</taxon>
        <taxon>Bacillati</taxon>
        <taxon>Actinomycetota</taxon>
        <taxon>Actinomycetes</taxon>
        <taxon>Micromonosporales</taxon>
        <taxon>Micromonosporaceae</taxon>
        <taxon>Virgisporangium</taxon>
    </lineage>
</organism>
<dbReference type="GO" id="GO:0016787">
    <property type="term" value="F:hydrolase activity"/>
    <property type="evidence" value="ECO:0007669"/>
    <property type="project" value="UniProtKB-KW"/>
</dbReference>
<name>A0A8J3YR87_9ACTN</name>
<dbReference type="RefSeq" id="WP_203902620.1">
    <property type="nucleotide sequence ID" value="NZ_BOPF01000025.1"/>
</dbReference>
<gene>
    <name evidence="2" type="ORF">Val02_60280</name>
</gene>
<dbReference type="InterPro" id="IPR042001">
    <property type="entry name" value="Sortase_F"/>
</dbReference>
<keyword evidence="1" id="KW-0378">Hydrolase</keyword>
<dbReference type="SUPFAM" id="SSF63817">
    <property type="entry name" value="Sortase"/>
    <property type="match status" value="1"/>
</dbReference>
<evidence type="ECO:0000313" key="2">
    <source>
        <dbReference type="EMBL" id="GIJ49142.1"/>
    </source>
</evidence>
<proteinExistence type="predicted"/>
<dbReference type="NCBIfam" id="NF033748">
    <property type="entry name" value="class_F_sortase"/>
    <property type="match status" value="1"/>
</dbReference>